<keyword evidence="2" id="KW-1185">Reference proteome</keyword>
<gene>
    <name evidence="1" type="ORF">ACFO3N_20730</name>
</gene>
<proteinExistence type="predicted"/>
<sequence>MKMMSLWYYDQINDVAINPAAIPLFKKAYLEDVASSSAYLTEGEGHTLASRLGITLIILEGNINPDEYHIIQNSGRGDCLIHTLDTARSISIGQLRKNIEHHDSARTKELRTLIAQNIDDISLETLISAAVFGNEPGLGPKMTSLVEMARITKKSFPKKKLKPLKNIPSKSIGGGMGQVVQLPKLGNGLPSTELFANHVGIHWQLVVKKEK</sequence>
<name>A0ABV8ZM57_9FLAO</name>
<protein>
    <submittedName>
        <fullName evidence="1">Uncharacterized protein</fullName>
    </submittedName>
</protein>
<comment type="caution">
    <text evidence="1">The sequence shown here is derived from an EMBL/GenBank/DDBJ whole genome shotgun (WGS) entry which is preliminary data.</text>
</comment>
<dbReference type="Proteomes" id="UP001596003">
    <property type="component" value="Unassembled WGS sequence"/>
</dbReference>
<evidence type="ECO:0000313" key="1">
    <source>
        <dbReference type="EMBL" id="MFC4479517.1"/>
    </source>
</evidence>
<dbReference type="EMBL" id="JBHSFY010000015">
    <property type="protein sequence ID" value="MFC4479517.1"/>
    <property type="molecule type" value="Genomic_DNA"/>
</dbReference>
<evidence type="ECO:0000313" key="2">
    <source>
        <dbReference type="Proteomes" id="UP001596003"/>
    </source>
</evidence>
<reference evidence="2" key="1">
    <citation type="journal article" date="2019" name="Int. J. Syst. Evol. Microbiol.">
        <title>The Global Catalogue of Microorganisms (GCM) 10K type strain sequencing project: providing services to taxonomists for standard genome sequencing and annotation.</title>
        <authorList>
            <consortium name="The Broad Institute Genomics Platform"/>
            <consortium name="The Broad Institute Genome Sequencing Center for Infectious Disease"/>
            <person name="Wu L."/>
            <person name="Ma J."/>
        </authorList>
    </citation>
    <scope>NUCLEOTIDE SEQUENCE [LARGE SCALE GENOMIC DNA]</scope>
    <source>
        <strain evidence="2">NBRC 103627</strain>
    </source>
</reference>
<organism evidence="1 2">
    <name type="scientific">Flavobacterium chungangensis</name>
    <dbReference type="NCBI Taxonomy" id="2708132"/>
    <lineage>
        <taxon>Bacteria</taxon>
        <taxon>Pseudomonadati</taxon>
        <taxon>Bacteroidota</taxon>
        <taxon>Flavobacteriia</taxon>
        <taxon>Flavobacteriales</taxon>
        <taxon>Flavobacteriaceae</taxon>
        <taxon>Flavobacterium</taxon>
    </lineage>
</organism>
<dbReference type="RefSeq" id="WP_379800812.1">
    <property type="nucleotide sequence ID" value="NZ_JBHSFY010000015.1"/>
</dbReference>
<accession>A0ABV8ZM57</accession>